<dbReference type="InterPro" id="IPR024370">
    <property type="entry name" value="PBP_domain"/>
</dbReference>
<sequence length="134" mass="14770">SGLSFVSRDRHSGTRILLNLLLKQQGLAEDSINRTFQPEFTHTAIAAFVASGMAEIGFGVQAAAEQFNLNFIEMASEHYMLIYRQDRMPPATLRYLTTLLQSPTLVDRITGVSGYEPDRPGEITTFDALTAGTT</sequence>
<accession>A0A0F9FSL1</accession>
<dbReference type="Pfam" id="PF12727">
    <property type="entry name" value="PBP_like"/>
    <property type="match status" value="1"/>
</dbReference>
<organism evidence="2">
    <name type="scientific">marine sediment metagenome</name>
    <dbReference type="NCBI Taxonomy" id="412755"/>
    <lineage>
        <taxon>unclassified sequences</taxon>
        <taxon>metagenomes</taxon>
        <taxon>ecological metagenomes</taxon>
    </lineage>
</organism>
<dbReference type="AlphaFoldDB" id="A0A0F9FSL1"/>
<dbReference type="EMBL" id="LAZR01020359">
    <property type="protein sequence ID" value="KKL89183.1"/>
    <property type="molecule type" value="Genomic_DNA"/>
</dbReference>
<name>A0A0F9FSL1_9ZZZZ</name>
<feature type="domain" description="PBP" evidence="1">
    <location>
        <begin position="2"/>
        <end position="99"/>
    </location>
</feature>
<comment type="caution">
    <text evidence="2">The sequence shown here is derived from an EMBL/GenBank/DDBJ whole genome shotgun (WGS) entry which is preliminary data.</text>
</comment>
<dbReference type="PANTHER" id="PTHR38431:SF1">
    <property type="entry name" value="BLL2305 PROTEIN"/>
    <property type="match status" value="1"/>
</dbReference>
<feature type="non-terminal residue" evidence="2">
    <location>
        <position position="1"/>
    </location>
</feature>
<reference evidence="2" key="1">
    <citation type="journal article" date="2015" name="Nature">
        <title>Complex archaea that bridge the gap between prokaryotes and eukaryotes.</title>
        <authorList>
            <person name="Spang A."/>
            <person name="Saw J.H."/>
            <person name="Jorgensen S.L."/>
            <person name="Zaremba-Niedzwiedzka K."/>
            <person name="Martijn J."/>
            <person name="Lind A.E."/>
            <person name="van Eijk R."/>
            <person name="Schleper C."/>
            <person name="Guy L."/>
            <person name="Ettema T.J."/>
        </authorList>
    </citation>
    <scope>NUCLEOTIDE SEQUENCE</scope>
</reference>
<evidence type="ECO:0000259" key="1">
    <source>
        <dbReference type="Pfam" id="PF12727"/>
    </source>
</evidence>
<protein>
    <recommendedName>
        <fullName evidence="1">PBP domain-containing protein</fullName>
    </recommendedName>
</protein>
<evidence type="ECO:0000313" key="2">
    <source>
        <dbReference type="EMBL" id="KKL89183.1"/>
    </source>
</evidence>
<proteinExistence type="predicted"/>
<dbReference type="PANTHER" id="PTHR38431">
    <property type="entry name" value="BLL2305 PROTEIN"/>
    <property type="match status" value="1"/>
</dbReference>
<gene>
    <name evidence="2" type="ORF">LCGC14_1917260</name>
</gene>